<organism evidence="1 2">
    <name type="scientific">Melia azedarach</name>
    <name type="common">Chinaberry tree</name>
    <dbReference type="NCBI Taxonomy" id="155640"/>
    <lineage>
        <taxon>Eukaryota</taxon>
        <taxon>Viridiplantae</taxon>
        <taxon>Streptophyta</taxon>
        <taxon>Embryophyta</taxon>
        <taxon>Tracheophyta</taxon>
        <taxon>Spermatophyta</taxon>
        <taxon>Magnoliopsida</taxon>
        <taxon>eudicotyledons</taxon>
        <taxon>Gunneridae</taxon>
        <taxon>Pentapetalae</taxon>
        <taxon>rosids</taxon>
        <taxon>malvids</taxon>
        <taxon>Sapindales</taxon>
        <taxon>Meliaceae</taxon>
        <taxon>Melia</taxon>
    </lineage>
</organism>
<keyword evidence="2" id="KW-1185">Reference proteome</keyword>
<name>A0ACC1X324_MELAZ</name>
<gene>
    <name evidence="1" type="ORF">OWV82_019598</name>
</gene>
<accession>A0ACC1X324</accession>
<dbReference type="Proteomes" id="UP001164539">
    <property type="component" value="Chromosome 11"/>
</dbReference>
<comment type="caution">
    <text evidence="1">The sequence shown here is derived from an EMBL/GenBank/DDBJ whole genome shotgun (WGS) entry which is preliminary data.</text>
</comment>
<evidence type="ECO:0000313" key="1">
    <source>
        <dbReference type="EMBL" id="KAJ4705865.1"/>
    </source>
</evidence>
<sequence length="601" mass="69068">MSQDLYLEEGTASRQISGAETNAVRRTFQRSLYSTEAAQSCNDFVAKCLLDVKKILDPRRPYGYWSFLISCVMVISVDPLFFYVPVIKVQKACLDFDRKLRIASILLHSVFGIFYLTYVNFLLPAALPKTEAKSFSRFSLIDLLVVLPLPLMLLTLVIDIPKLGATDFSYPMTLFFIQYMLRVIRIYTLFTKATRISGILAEAKWAKAAFNLLLYLHGGHVFGALWYFFAVERETICWKEICSMQLQNSGCSNSSFYCNERSGSNRWFEVPEWQGCRGIEEDFNFGVFSDAIQSGIVEVTSFVMKFSYCLRWGLQSLSNFGQSLQPSTYAGENIFVISITVYSLVLFVLFIGNMQRYLNSETIKSEEARLKEREIKQRMSSWKLSEKLQSEVKKYQPQWQKMKDVDIENVFTNLPKDINKTIKQELCLKLIKRVGESENLSEAMSEALCDYVKPVSYSARTHIVREGDPIDEMLFVMQGKLRIYTCGGMKSRSPSTKHCNRKNHHLSDGEFCGEELVAWFQADPDSSNLPTSTRTIQALTNVEAFVLIADDLQNVFLKHQAVHFIQLYWRFRRIWRSKRSRQTSIRGENNTNTVSAPRIGA</sequence>
<evidence type="ECO:0000313" key="2">
    <source>
        <dbReference type="Proteomes" id="UP001164539"/>
    </source>
</evidence>
<protein>
    <submittedName>
        <fullName evidence="1">Cyclic nucleotide-gated ion channel 1</fullName>
    </submittedName>
</protein>
<dbReference type="EMBL" id="CM051404">
    <property type="protein sequence ID" value="KAJ4705865.1"/>
    <property type="molecule type" value="Genomic_DNA"/>
</dbReference>
<reference evidence="1 2" key="1">
    <citation type="journal article" date="2023" name="Science">
        <title>Complex scaffold remodeling in plant triterpene biosynthesis.</title>
        <authorList>
            <person name="De La Pena R."/>
            <person name="Hodgson H."/>
            <person name="Liu J.C."/>
            <person name="Stephenson M.J."/>
            <person name="Martin A.C."/>
            <person name="Owen C."/>
            <person name="Harkess A."/>
            <person name="Leebens-Mack J."/>
            <person name="Jimenez L.E."/>
            <person name="Osbourn A."/>
            <person name="Sattely E.S."/>
        </authorList>
    </citation>
    <scope>NUCLEOTIDE SEQUENCE [LARGE SCALE GENOMIC DNA]</scope>
    <source>
        <strain evidence="2">cv. JPN11</strain>
        <tissue evidence="1">Leaf</tissue>
    </source>
</reference>
<proteinExistence type="predicted"/>